<protein>
    <recommendedName>
        <fullName evidence="4">malate dehydrogenase (quinone)</fullName>
        <ecNumber evidence="4">1.1.5.4</ecNumber>
    </recommendedName>
    <alternativeName>
        <fullName evidence="10">MQO</fullName>
    </alternativeName>
    <alternativeName>
        <fullName evidence="9">Malate dehydrogenase [quinone]</fullName>
    </alternativeName>
</protein>
<dbReference type="InterPro" id="IPR036188">
    <property type="entry name" value="FAD/NAD-bd_sf"/>
</dbReference>
<evidence type="ECO:0000313" key="12">
    <source>
        <dbReference type="Proteomes" id="UP000034137"/>
    </source>
</evidence>
<dbReference type="PATRIC" id="fig|1618642.3.peg.1094"/>
<dbReference type="Pfam" id="PF06039">
    <property type="entry name" value="Mqo"/>
    <property type="match status" value="1"/>
</dbReference>
<dbReference type="Gene3D" id="3.50.50.60">
    <property type="entry name" value="FAD/NAD(P)-binding domain"/>
    <property type="match status" value="1"/>
</dbReference>
<keyword evidence="5" id="KW-0816">Tricarboxylic acid cycle</keyword>
<organism evidence="11 12">
    <name type="scientific">Candidatus Falkowbacteria bacterium GW2011_GWF2_39_8</name>
    <dbReference type="NCBI Taxonomy" id="1618642"/>
    <lineage>
        <taxon>Bacteria</taxon>
        <taxon>Candidatus Falkowiibacteriota</taxon>
    </lineage>
</organism>
<evidence type="ECO:0000256" key="10">
    <source>
        <dbReference type="ARBA" id="ARBA00031550"/>
    </source>
</evidence>
<evidence type="ECO:0000256" key="7">
    <source>
        <dbReference type="ARBA" id="ARBA00022827"/>
    </source>
</evidence>
<dbReference type="PANTHER" id="PTHR43104">
    <property type="entry name" value="L-2-HYDROXYGLUTARATE DEHYDROGENASE, MITOCHONDRIAL"/>
    <property type="match status" value="1"/>
</dbReference>
<keyword evidence="8" id="KW-0560">Oxidoreductase</keyword>
<comment type="cofactor">
    <cofactor evidence="2">
        <name>FAD</name>
        <dbReference type="ChEBI" id="CHEBI:57692"/>
    </cofactor>
</comment>
<keyword evidence="6" id="KW-0285">Flavoprotein</keyword>
<comment type="pathway">
    <text evidence="3">Carbohydrate metabolism; tricarboxylic acid cycle; oxaloacetate from (S)-malate (quinone route): step 1/1.</text>
</comment>
<evidence type="ECO:0000256" key="2">
    <source>
        <dbReference type="ARBA" id="ARBA00001974"/>
    </source>
</evidence>
<evidence type="ECO:0000256" key="6">
    <source>
        <dbReference type="ARBA" id="ARBA00022630"/>
    </source>
</evidence>
<dbReference type="GO" id="GO:0006099">
    <property type="term" value="P:tricarboxylic acid cycle"/>
    <property type="evidence" value="ECO:0007669"/>
    <property type="project" value="UniProtKB-UniPathway"/>
</dbReference>
<evidence type="ECO:0000256" key="1">
    <source>
        <dbReference type="ARBA" id="ARBA00001139"/>
    </source>
</evidence>
<dbReference type="InterPro" id="IPR006231">
    <property type="entry name" value="MQO"/>
</dbReference>
<dbReference type="EC" id="1.1.5.4" evidence="4"/>
<comment type="catalytic activity">
    <reaction evidence="1">
        <text>(S)-malate + a quinone = a quinol + oxaloacetate</text>
        <dbReference type="Rhea" id="RHEA:46012"/>
        <dbReference type="ChEBI" id="CHEBI:15589"/>
        <dbReference type="ChEBI" id="CHEBI:16452"/>
        <dbReference type="ChEBI" id="CHEBI:24646"/>
        <dbReference type="ChEBI" id="CHEBI:132124"/>
        <dbReference type="EC" id="1.1.5.4"/>
    </reaction>
</comment>
<dbReference type="EMBL" id="LBXO01000077">
    <property type="protein sequence ID" value="KKR31007.1"/>
    <property type="molecule type" value="Genomic_DNA"/>
</dbReference>
<dbReference type="UniPathway" id="UPA00223">
    <property type="reaction ID" value="UER01008"/>
</dbReference>
<gene>
    <name evidence="11" type="ORF">UT64_C0077G0007</name>
</gene>
<sequence length="444" mass="49840">MKKESKHFQVAVLGGGVTGSAIFHVLSKYTNINSIALIEKCDHLGQINSKENNNSQTLHFGDIEANYSFEKAKSTKAASEMVVNYLKKLGDEGKKMYTIAPKLLLAVGEKEINIFNERFKTFKEIFPDFKKLYREDIALIEPEIVNGRKADEQIVAGYSENGYTVDFGKLAESFVEEAKKDTGKDLQVSLNTKVEKIIKQEKGFLIITDKEEIVADIIVVAMCSHSLMFAKSLGYGKEFSILPVGGNFYTSERKVLNCKVYTMQNDKMPFAGVHGDPNIYNEDQTRFGPTANIIPLLERNNLKTFFDFVRSTGSLYSILALLRVISDKILFTFLSKSLIYEIPYFGPRAYVKLCRKIIPTLKYEDFKNGKSKAGIRPQLVDNRTGKFKMGEAEIIGDNIIFNISPSPGASVCLANAAKNAKRVIDFSAGKFRFEEGEFDRDLLS</sequence>
<dbReference type="SUPFAM" id="SSF51905">
    <property type="entry name" value="FAD/NAD(P)-binding domain"/>
    <property type="match status" value="1"/>
</dbReference>
<name>A0A0G0SZF8_9BACT</name>
<comment type="caution">
    <text evidence="11">The sequence shown here is derived from an EMBL/GenBank/DDBJ whole genome shotgun (WGS) entry which is preliminary data.</text>
</comment>
<accession>A0A0G0SZF8</accession>
<proteinExistence type="predicted"/>
<keyword evidence="7" id="KW-0274">FAD</keyword>
<dbReference type="Gene3D" id="3.30.9.10">
    <property type="entry name" value="D-Amino Acid Oxidase, subunit A, domain 2"/>
    <property type="match status" value="1"/>
</dbReference>
<dbReference type="GO" id="GO:0047545">
    <property type="term" value="F:(S)-2-hydroxyglutarate dehydrogenase activity"/>
    <property type="evidence" value="ECO:0007669"/>
    <property type="project" value="TreeGrafter"/>
</dbReference>
<dbReference type="AlphaFoldDB" id="A0A0G0SZF8"/>
<evidence type="ECO:0000256" key="5">
    <source>
        <dbReference type="ARBA" id="ARBA00022532"/>
    </source>
</evidence>
<evidence type="ECO:0000313" key="11">
    <source>
        <dbReference type="EMBL" id="KKR31007.1"/>
    </source>
</evidence>
<dbReference type="GO" id="GO:0005737">
    <property type="term" value="C:cytoplasm"/>
    <property type="evidence" value="ECO:0007669"/>
    <property type="project" value="TreeGrafter"/>
</dbReference>
<dbReference type="PANTHER" id="PTHR43104:SF2">
    <property type="entry name" value="L-2-HYDROXYGLUTARATE DEHYDROGENASE, MITOCHONDRIAL"/>
    <property type="match status" value="1"/>
</dbReference>
<evidence type="ECO:0000256" key="3">
    <source>
        <dbReference type="ARBA" id="ARBA00005012"/>
    </source>
</evidence>
<evidence type="ECO:0000256" key="8">
    <source>
        <dbReference type="ARBA" id="ARBA00023002"/>
    </source>
</evidence>
<reference evidence="11 12" key="1">
    <citation type="journal article" date="2015" name="Nature">
        <title>rRNA introns, odd ribosomes, and small enigmatic genomes across a large radiation of phyla.</title>
        <authorList>
            <person name="Brown C.T."/>
            <person name="Hug L.A."/>
            <person name="Thomas B.C."/>
            <person name="Sharon I."/>
            <person name="Castelle C.J."/>
            <person name="Singh A."/>
            <person name="Wilkins M.J."/>
            <person name="Williams K.H."/>
            <person name="Banfield J.F."/>
        </authorList>
    </citation>
    <scope>NUCLEOTIDE SEQUENCE [LARGE SCALE GENOMIC DNA]</scope>
</reference>
<evidence type="ECO:0000256" key="4">
    <source>
        <dbReference type="ARBA" id="ARBA00013026"/>
    </source>
</evidence>
<dbReference type="Proteomes" id="UP000034137">
    <property type="component" value="Unassembled WGS sequence"/>
</dbReference>
<evidence type="ECO:0000256" key="9">
    <source>
        <dbReference type="ARBA" id="ARBA00030660"/>
    </source>
</evidence>
<dbReference type="GO" id="GO:0008924">
    <property type="term" value="F:L-malate dehydrogenase (quinone) activity"/>
    <property type="evidence" value="ECO:0007669"/>
    <property type="project" value="UniProtKB-EC"/>
</dbReference>